<dbReference type="InterPro" id="IPR055222">
    <property type="entry name" value="PRISE-like_Rossmann-fold"/>
</dbReference>
<reference evidence="3" key="1">
    <citation type="submission" date="2005-09" db="EMBL/GenBank/DDBJ databases">
        <title>Annotation of the Aspergillus terreus NIH2624 genome.</title>
        <authorList>
            <person name="Birren B.W."/>
            <person name="Lander E.S."/>
            <person name="Galagan J.E."/>
            <person name="Nusbaum C."/>
            <person name="Devon K."/>
            <person name="Henn M."/>
            <person name="Ma L.-J."/>
            <person name="Jaffe D.B."/>
            <person name="Butler J."/>
            <person name="Alvarez P."/>
            <person name="Gnerre S."/>
            <person name="Grabherr M."/>
            <person name="Kleber M."/>
            <person name="Mauceli E.W."/>
            <person name="Brockman W."/>
            <person name="Rounsley S."/>
            <person name="Young S.K."/>
            <person name="LaButti K."/>
            <person name="Pushparaj V."/>
            <person name="DeCaprio D."/>
            <person name="Crawford M."/>
            <person name="Koehrsen M."/>
            <person name="Engels R."/>
            <person name="Montgomery P."/>
            <person name="Pearson M."/>
            <person name="Howarth C."/>
            <person name="Larson L."/>
            <person name="Luoma S."/>
            <person name="White J."/>
            <person name="Alvarado L."/>
            <person name="Kodira C.D."/>
            <person name="Zeng Q."/>
            <person name="Oleary S."/>
            <person name="Yandava C."/>
            <person name="Denning D.W."/>
            <person name="Nierman W.C."/>
            <person name="Milne T."/>
            <person name="Madden K."/>
        </authorList>
    </citation>
    <scope>NUCLEOTIDE SEQUENCE [LARGE SCALE GENOMIC DNA]</scope>
    <source>
        <strain evidence="3">NIH 2624 / FGSC A1156</strain>
    </source>
</reference>
<dbReference type="SUPFAM" id="SSF51735">
    <property type="entry name" value="NAD(P)-binding Rossmann-fold domains"/>
    <property type="match status" value="1"/>
</dbReference>
<dbReference type="Pfam" id="PF22917">
    <property type="entry name" value="PRISE"/>
    <property type="match status" value="1"/>
</dbReference>
<dbReference type="AlphaFoldDB" id="Q0C7U9"/>
<sequence>MSSPNFGKTAFVTGANGITGYAIIDHLIRLPKDECTSFNMSGRSKIIITSRRPIKTALIDPRVQFIALDFLDPVDEIITKMKPLCDEVTHAFFASYVHCDDFKLLREKNVPLFRNFLDAVDRACPMLKRVCLQTGGKYYGVHLGPVKVPLEEWFPRYEDGGYNFYFPQEDYLKELQALRKTWSYNIIRPNAIVGYSPQANGMSELVTVCIYMLICRELNQAPIFPGNEYFWNTIDDNSYAPSLADLTVYVMSEDRCKNEIFNHTNGDVFVWKHIWSDFAAFLGLEPNKAPEPEFEKARGQATMLANEVDLIEWAKDKREVWERVVKKYGGSVSAFDYGTWGFFSWATGKSWLTISSVSKARKFGWKRFDNTTDTWFETYQAFENAGILPSRAALLSSSSHL</sequence>
<proteinExistence type="predicted"/>
<accession>Q0C7U9</accession>
<dbReference type="GeneID" id="4354724"/>
<dbReference type="CDD" id="cd08948">
    <property type="entry name" value="5beta-POR_like_SDR_a"/>
    <property type="match status" value="1"/>
</dbReference>
<dbReference type="RefSeq" id="XP_001218583.1">
    <property type="nucleotide sequence ID" value="XM_001218582.1"/>
</dbReference>
<feature type="domain" description="PRISE-like Rossmann-fold" evidence="1">
    <location>
        <begin position="10"/>
        <end position="332"/>
    </location>
</feature>
<organism evidence="2 3">
    <name type="scientific">Aspergillus terreus (strain NIH 2624 / FGSC A1156)</name>
    <dbReference type="NCBI Taxonomy" id="341663"/>
    <lineage>
        <taxon>Eukaryota</taxon>
        <taxon>Fungi</taxon>
        <taxon>Dikarya</taxon>
        <taxon>Ascomycota</taxon>
        <taxon>Pezizomycotina</taxon>
        <taxon>Eurotiomycetes</taxon>
        <taxon>Eurotiomycetidae</taxon>
        <taxon>Eurotiales</taxon>
        <taxon>Aspergillaceae</taxon>
        <taxon>Aspergillus</taxon>
        <taxon>Aspergillus subgen. Circumdati</taxon>
    </lineage>
</organism>
<dbReference type="STRING" id="341663.Q0C7U9"/>
<evidence type="ECO:0000313" key="3">
    <source>
        <dbReference type="Proteomes" id="UP000007963"/>
    </source>
</evidence>
<gene>
    <name evidence="2" type="ORF">ATEG_10235</name>
</gene>
<dbReference type="Proteomes" id="UP000007963">
    <property type="component" value="Unassembled WGS sequence"/>
</dbReference>
<dbReference type="EMBL" id="CH476610">
    <property type="protein sequence ID" value="EAU29232.1"/>
    <property type="molecule type" value="Genomic_DNA"/>
</dbReference>
<dbReference type="PANTHER" id="PTHR32487">
    <property type="entry name" value="3-OXO-DELTA(4,5)-STEROID 5-BETA-REDUCTASE"/>
    <property type="match status" value="1"/>
</dbReference>
<dbReference type="VEuPathDB" id="FungiDB:ATEG_10235"/>
<dbReference type="Gene3D" id="3.40.50.720">
    <property type="entry name" value="NAD(P)-binding Rossmann-like Domain"/>
    <property type="match status" value="1"/>
</dbReference>
<protein>
    <recommendedName>
        <fullName evidence="1">PRISE-like Rossmann-fold domain-containing protein</fullName>
    </recommendedName>
</protein>
<dbReference type="eggNOG" id="ENOG502QSRH">
    <property type="taxonomic scope" value="Eukaryota"/>
</dbReference>
<evidence type="ECO:0000313" key="2">
    <source>
        <dbReference type="EMBL" id="EAU29232.1"/>
    </source>
</evidence>
<dbReference type="OMA" id="LMNWYIT"/>
<dbReference type="InterPro" id="IPR036291">
    <property type="entry name" value="NAD(P)-bd_dom_sf"/>
</dbReference>
<dbReference type="HOGENOM" id="CLU_030125_1_0_1"/>
<dbReference type="PANTHER" id="PTHR32487:SF0">
    <property type="entry name" value="3-OXO-DELTA(4,5)-STEROID 5-BETA-REDUCTASE"/>
    <property type="match status" value="1"/>
</dbReference>
<evidence type="ECO:0000259" key="1">
    <source>
        <dbReference type="Pfam" id="PF22917"/>
    </source>
</evidence>
<name>Q0C7U9_ASPTN</name>
<dbReference type="OrthoDB" id="1731983at2759"/>